<keyword evidence="3" id="KW-1185">Reference proteome</keyword>
<feature type="compositionally biased region" description="Polar residues" evidence="1">
    <location>
        <begin position="1"/>
        <end position="26"/>
    </location>
</feature>
<reference evidence="2" key="1">
    <citation type="submission" date="2023-10" db="EMBL/GenBank/DDBJ databases">
        <authorList>
            <person name="Chen Y."/>
            <person name="Shah S."/>
            <person name="Dougan E. K."/>
            <person name="Thang M."/>
            <person name="Chan C."/>
        </authorList>
    </citation>
    <scope>NUCLEOTIDE SEQUENCE [LARGE SCALE GENOMIC DNA]</scope>
</reference>
<organism evidence="2 3">
    <name type="scientific">Prorocentrum cordatum</name>
    <dbReference type="NCBI Taxonomy" id="2364126"/>
    <lineage>
        <taxon>Eukaryota</taxon>
        <taxon>Sar</taxon>
        <taxon>Alveolata</taxon>
        <taxon>Dinophyceae</taxon>
        <taxon>Prorocentrales</taxon>
        <taxon>Prorocentraceae</taxon>
        <taxon>Prorocentrum</taxon>
    </lineage>
</organism>
<feature type="region of interest" description="Disordered" evidence="1">
    <location>
        <begin position="1"/>
        <end position="46"/>
    </location>
</feature>
<gene>
    <name evidence="2" type="ORF">PCOR1329_LOCUS84492</name>
</gene>
<evidence type="ECO:0000313" key="3">
    <source>
        <dbReference type="Proteomes" id="UP001189429"/>
    </source>
</evidence>
<name>A0ABN9YFE2_9DINO</name>
<evidence type="ECO:0000256" key="1">
    <source>
        <dbReference type="SAM" id="MobiDB-lite"/>
    </source>
</evidence>
<sequence>MIATATPPTSACPNGTTSTAGSSERSGSQRENHGNMGGSTDLKQQVREEWRKARALSSTCLQQMFLESQGRSQFCVVRSWVTGVFVSFQRLGRFGTTGHQFFDARAF</sequence>
<accession>A0ABN9YFE2</accession>
<comment type="caution">
    <text evidence="2">The sequence shown here is derived from an EMBL/GenBank/DDBJ whole genome shotgun (WGS) entry which is preliminary data.</text>
</comment>
<dbReference type="Proteomes" id="UP001189429">
    <property type="component" value="Unassembled WGS sequence"/>
</dbReference>
<dbReference type="EMBL" id="CAUYUJ010022360">
    <property type="protein sequence ID" value="CAK0910268.1"/>
    <property type="molecule type" value="Genomic_DNA"/>
</dbReference>
<protein>
    <submittedName>
        <fullName evidence="2">Uncharacterized protein</fullName>
    </submittedName>
</protein>
<proteinExistence type="predicted"/>
<evidence type="ECO:0000313" key="2">
    <source>
        <dbReference type="EMBL" id="CAK0910268.1"/>
    </source>
</evidence>